<evidence type="ECO:0000313" key="3">
    <source>
        <dbReference type="EMBL" id="MPN21555.1"/>
    </source>
</evidence>
<dbReference type="InterPro" id="IPR002104">
    <property type="entry name" value="Integrase_catalytic"/>
</dbReference>
<dbReference type="GO" id="GO:0003677">
    <property type="term" value="F:DNA binding"/>
    <property type="evidence" value="ECO:0007669"/>
    <property type="project" value="InterPro"/>
</dbReference>
<dbReference type="Gene3D" id="1.10.443.10">
    <property type="entry name" value="Intergrase catalytic core"/>
    <property type="match status" value="1"/>
</dbReference>
<evidence type="ECO:0000259" key="2">
    <source>
        <dbReference type="PROSITE" id="PS51898"/>
    </source>
</evidence>
<sequence>MFKRAGKKIGIDFKFHDTRHTFVTRLVESGMDFSVVRILAGHKHITTTQKYATLSTTYIAESLGRYWASSVMTGGNQSE</sequence>
<reference evidence="3" key="1">
    <citation type="submission" date="2019-08" db="EMBL/GenBank/DDBJ databases">
        <authorList>
            <person name="Kucharzyk K."/>
            <person name="Murdoch R.W."/>
            <person name="Higgins S."/>
            <person name="Loffler F."/>
        </authorList>
    </citation>
    <scope>NUCLEOTIDE SEQUENCE</scope>
</reference>
<feature type="domain" description="Tyr recombinase" evidence="2">
    <location>
        <begin position="1"/>
        <end position="64"/>
    </location>
</feature>
<keyword evidence="1" id="KW-0233">DNA recombination</keyword>
<evidence type="ECO:0000256" key="1">
    <source>
        <dbReference type="ARBA" id="ARBA00023172"/>
    </source>
</evidence>
<dbReference type="AlphaFoldDB" id="A0A645G4H6"/>
<dbReference type="GO" id="GO:0015074">
    <property type="term" value="P:DNA integration"/>
    <property type="evidence" value="ECO:0007669"/>
    <property type="project" value="InterPro"/>
</dbReference>
<dbReference type="InterPro" id="IPR013762">
    <property type="entry name" value="Integrase-like_cat_sf"/>
</dbReference>
<dbReference type="PROSITE" id="PS51898">
    <property type="entry name" value="TYR_RECOMBINASE"/>
    <property type="match status" value="1"/>
</dbReference>
<gene>
    <name evidence="3" type="primary">xerC_231</name>
    <name evidence="3" type="ORF">SDC9_168935</name>
</gene>
<organism evidence="3">
    <name type="scientific">bioreactor metagenome</name>
    <dbReference type="NCBI Taxonomy" id="1076179"/>
    <lineage>
        <taxon>unclassified sequences</taxon>
        <taxon>metagenomes</taxon>
        <taxon>ecological metagenomes</taxon>
    </lineage>
</organism>
<protein>
    <submittedName>
        <fullName evidence="3">Tyrosine recombinase XerC</fullName>
    </submittedName>
</protein>
<dbReference type="CDD" id="cd00397">
    <property type="entry name" value="DNA_BRE_C"/>
    <property type="match status" value="1"/>
</dbReference>
<dbReference type="SUPFAM" id="SSF56349">
    <property type="entry name" value="DNA breaking-rejoining enzymes"/>
    <property type="match status" value="1"/>
</dbReference>
<dbReference type="InterPro" id="IPR011010">
    <property type="entry name" value="DNA_brk_join_enz"/>
</dbReference>
<proteinExistence type="predicted"/>
<dbReference type="GO" id="GO:0006310">
    <property type="term" value="P:DNA recombination"/>
    <property type="evidence" value="ECO:0007669"/>
    <property type="project" value="UniProtKB-KW"/>
</dbReference>
<name>A0A645G4H6_9ZZZZ</name>
<accession>A0A645G4H6</accession>
<dbReference type="EMBL" id="VSSQ01069559">
    <property type="protein sequence ID" value="MPN21555.1"/>
    <property type="molecule type" value="Genomic_DNA"/>
</dbReference>
<comment type="caution">
    <text evidence="3">The sequence shown here is derived from an EMBL/GenBank/DDBJ whole genome shotgun (WGS) entry which is preliminary data.</text>
</comment>
<dbReference type="Pfam" id="PF00589">
    <property type="entry name" value="Phage_integrase"/>
    <property type="match status" value="1"/>
</dbReference>